<dbReference type="RefSeq" id="WP_119792104.1">
    <property type="nucleotide sequence ID" value="NZ_QYZD01000004.1"/>
</dbReference>
<evidence type="ECO:0000256" key="1">
    <source>
        <dbReference type="ARBA" id="ARBA00022741"/>
    </source>
</evidence>
<dbReference type="InterPro" id="IPR009000">
    <property type="entry name" value="Transl_B-barrel_sf"/>
</dbReference>
<gene>
    <name evidence="5" type="ORF">DQX05_06820</name>
</gene>
<dbReference type="InterPro" id="IPR000795">
    <property type="entry name" value="T_Tr_GTP-bd_dom"/>
</dbReference>
<dbReference type="Pfam" id="PF00679">
    <property type="entry name" value="EFG_C"/>
    <property type="match status" value="1"/>
</dbReference>
<dbReference type="InterPro" id="IPR053905">
    <property type="entry name" value="EF-G-like_DII"/>
</dbReference>
<protein>
    <submittedName>
        <fullName evidence="5">GTP-binding protein</fullName>
    </submittedName>
</protein>
<dbReference type="InterPro" id="IPR020568">
    <property type="entry name" value="Ribosomal_Su5_D2-typ_SF"/>
</dbReference>
<dbReference type="GO" id="GO:0006412">
    <property type="term" value="P:translation"/>
    <property type="evidence" value="ECO:0007669"/>
    <property type="project" value="UniProtKB-KW"/>
</dbReference>
<dbReference type="InterPro" id="IPR014721">
    <property type="entry name" value="Ribsml_uS5_D2-typ_fold_subgr"/>
</dbReference>
<dbReference type="GO" id="GO:0032790">
    <property type="term" value="P:ribosome disassembly"/>
    <property type="evidence" value="ECO:0007669"/>
    <property type="project" value="TreeGrafter"/>
</dbReference>
<dbReference type="PROSITE" id="PS00301">
    <property type="entry name" value="G_TR_1"/>
    <property type="match status" value="1"/>
</dbReference>
<dbReference type="Gene3D" id="2.40.30.10">
    <property type="entry name" value="Translation factors"/>
    <property type="match status" value="1"/>
</dbReference>
<dbReference type="SUPFAM" id="SSF54211">
    <property type="entry name" value="Ribosomal protein S5 domain 2-like"/>
    <property type="match status" value="1"/>
</dbReference>
<evidence type="ECO:0000313" key="6">
    <source>
        <dbReference type="Proteomes" id="UP000266177"/>
    </source>
</evidence>
<dbReference type="CDD" id="cd04168">
    <property type="entry name" value="TetM_like"/>
    <property type="match status" value="1"/>
</dbReference>
<accession>A0A3A3GPP3</accession>
<dbReference type="OrthoDB" id="9801591at2"/>
<feature type="domain" description="Tr-type G" evidence="4">
    <location>
        <begin position="1"/>
        <end position="252"/>
    </location>
</feature>
<dbReference type="InterPro" id="IPR031157">
    <property type="entry name" value="G_TR_CS"/>
</dbReference>
<dbReference type="InterPro" id="IPR000640">
    <property type="entry name" value="EFG_V-like"/>
</dbReference>
<dbReference type="GO" id="GO:0005525">
    <property type="term" value="F:GTP binding"/>
    <property type="evidence" value="ECO:0007669"/>
    <property type="project" value="UniProtKB-KW"/>
</dbReference>
<dbReference type="PROSITE" id="PS51722">
    <property type="entry name" value="G_TR_2"/>
    <property type="match status" value="1"/>
</dbReference>
<evidence type="ECO:0000256" key="3">
    <source>
        <dbReference type="ARBA" id="ARBA00023134"/>
    </source>
</evidence>
<dbReference type="InterPro" id="IPR027417">
    <property type="entry name" value="P-loop_NTPase"/>
</dbReference>
<dbReference type="Pfam" id="PF00009">
    <property type="entry name" value="GTP_EFTU"/>
    <property type="match status" value="1"/>
</dbReference>
<keyword evidence="2" id="KW-0648">Protein biosynthesis</keyword>
<dbReference type="Gene3D" id="3.30.230.10">
    <property type="match status" value="1"/>
</dbReference>
<evidence type="ECO:0000313" key="5">
    <source>
        <dbReference type="EMBL" id="RJG25172.1"/>
    </source>
</evidence>
<organism evidence="5 6">
    <name type="scientific">Paenibacillus thiaminolyticus</name>
    <name type="common">Bacillus thiaminolyticus</name>
    <dbReference type="NCBI Taxonomy" id="49283"/>
    <lineage>
        <taxon>Bacteria</taxon>
        <taxon>Bacillati</taxon>
        <taxon>Bacillota</taxon>
        <taxon>Bacilli</taxon>
        <taxon>Bacillales</taxon>
        <taxon>Paenibacillaceae</taxon>
        <taxon>Paenibacillus</taxon>
    </lineage>
</organism>
<dbReference type="InterPro" id="IPR035647">
    <property type="entry name" value="EFG_III/V"/>
</dbReference>
<dbReference type="PANTHER" id="PTHR43261">
    <property type="entry name" value="TRANSLATION ELONGATION FACTOR G-RELATED"/>
    <property type="match status" value="1"/>
</dbReference>
<reference evidence="5 6" key="1">
    <citation type="submission" date="2018-09" db="EMBL/GenBank/DDBJ databases">
        <title>Paenibacillus SK2017-BO5.</title>
        <authorList>
            <person name="Piskunova J.V."/>
            <person name="Dubiley S.A."/>
            <person name="Severinov K.V."/>
        </authorList>
    </citation>
    <scope>NUCLEOTIDE SEQUENCE [LARGE SCALE GENOMIC DNA]</scope>
    <source>
        <strain evidence="5 6">BO5</strain>
    </source>
</reference>
<dbReference type="Pfam" id="PF03764">
    <property type="entry name" value="EFG_IV"/>
    <property type="match status" value="1"/>
</dbReference>
<comment type="caution">
    <text evidence="5">The sequence shown here is derived from an EMBL/GenBank/DDBJ whole genome shotgun (WGS) entry which is preliminary data.</text>
</comment>
<evidence type="ECO:0000259" key="4">
    <source>
        <dbReference type="PROSITE" id="PS51722"/>
    </source>
</evidence>
<dbReference type="Proteomes" id="UP000266177">
    <property type="component" value="Unassembled WGS sequence"/>
</dbReference>
<keyword evidence="1" id="KW-0547">Nucleotide-binding</keyword>
<dbReference type="CDD" id="cd01684">
    <property type="entry name" value="Tet_like_IV"/>
    <property type="match status" value="1"/>
</dbReference>
<dbReference type="PRINTS" id="PR01037">
    <property type="entry name" value="TCRTETOQM"/>
</dbReference>
<dbReference type="InterPro" id="IPR005225">
    <property type="entry name" value="Small_GTP-bd"/>
</dbReference>
<dbReference type="AlphaFoldDB" id="A0A3A3GPP3"/>
<dbReference type="Gene3D" id="3.40.50.300">
    <property type="entry name" value="P-loop containing nucleotide triphosphate hydrolases"/>
    <property type="match status" value="1"/>
</dbReference>
<keyword evidence="3" id="KW-0342">GTP-binding</keyword>
<dbReference type="InterPro" id="IPR005517">
    <property type="entry name" value="Transl_elong_EFG/EF2_IV"/>
</dbReference>
<evidence type="ECO:0000256" key="2">
    <source>
        <dbReference type="ARBA" id="ARBA00022917"/>
    </source>
</evidence>
<dbReference type="Pfam" id="PF14492">
    <property type="entry name" value="EFG_III"/>
    <property type="match status" value="1"/>
</dbReference>
<dbReference type="NCBIfam" id="TIGR00231">
    <property type="entry name" value="small_GTP"/>
    <property type="match status" value="1"/>
</dbReference>
<dbReference type="Pfam" id="PF22042">
    <property type="entry name" value="EF-G_D2"/>
    <property type="match status" value="1"/>
</dbReference>
<dbReference type="GO" id="GO:0003924">
    <property type="term" value="F:GTPase activity"/>
    <property type="evidence" value="ECO:0007669"/>
    <property type="project" value="InterPro"/>
</dbReference>
<dbReference type="SMART" id="SM00889">
    <property type="entry name" value="EFG_IV"/>
    <property type="match status" value="1"/>
</dbReference>
<dbReference type="PANTHER" id="PTHR43261:SF1">
    <property type="entry name" value="RIBOSOME-RELEASING FACTOR 2, MITOCHONDRIAL"/>
    <property type="match status" value="1"/>
</dbReference>
<dbReference type="PRINTS" id="PR00315">
    <property type="entry name" value="ELONGATNFCT"/>
</dbReference>
<dbReference type="FunFam" id="3.40.50.300:FF:002549">
    <property type="entry name" value="Tetracycline resistance protein, GTP-binding elongation family"/>
    <property type="match status" value="1"/>
</dbReference>
<dbReference type="Gene3D" id="3.30.70.870">
    <property type="entry name" value="Elongation Factor G (Translational Gtpase), domain 3"/>
    <property type="match status" value="1"/>
</dbReference>
<proteinExistence type="predicted"/>
<dbReference type="EMBL" id="QYZD01000004">
    <property type="protein sequence ID" value="RJG25172.1"/>
    <property type="molecule type" value="Genomic_DNA"/>
</dbReference>
<dbReference type="SUPFAM" id="SSF54980">
    <property type="entry name" value="EF-G C-terminal domain-like"/>
    <property type="match status" value="2"/>
</dbReference>
<dbReference type="SUPFAM" id="SSF52540">
    <property type="entry name" value="P-loop containing nucleoside triphosphate hydrolases"/>
    <property type="match status" value="1"/>
</dbReference>
<sequence>MKTINIGIVAHVDAGKTSLTERLLYETKVIRELGGVDSGNTQTDSLELERRRGITIKASVVSFVVNEVKINLIDTPGHADFIAEVERAFGVLDGAVLVLSAVEGIQAQTKLLMAVLEKLAIPVILFVNKIDRSGAQPEAVFEAIRERLSRCAIPLYGTVQAGTKQANVVKKQCGKENPEFDAQCIELAADHDEQLLASYVYGGETNGSRIEETLTRLIREARVYPILAGSAMTGIGINELLEAIARFIPAPQPCTDTPLSGVVFKIERASSGEKIAYIRVFSGSFGVRQMVQVNRKQADGQIEAVSYKVKRIQLFDRGRTCDAAIAGAGEFCKVWGLKEVRIGDVIGTWSERIREIHVAAPQMESHIEAVPKSRDHALYQALMNMAEEDPLIHIWRDEHHRETYIRLFGQVQKEVIETTLKEAYQLDVRFAETRIVCIEKPRGTGTAVEFMGAEGNPFYATVGFRIDPGEPGSGVAYRLEVELGSLPLAFHTAIEDTVYATLRQGLYGWEVTDIAVTLTQTGYASPVTVAGDFRKLVPLVLMEALSRAGTDVHEPIHEYELTVPAGSISSAMHRLAGLQAVMKVPVMSADTCMLTGTIPVKTTEAFKRSLHAITEGEGVFIVRPCGFIRMESGYPLRKRSDYNPLNRKDYLLHVLRAY</sequence>
<dbReference type="SUPFAM" id="SSF50447">
    <property type="entry name" value="Translation proteins"/>
    <property type="match status" value="1"/>
</dbReference>
<dbReference type="InterPro" id="IPR041095">
    <property type="entry name" value="EFG_II"/>
</dbReference>
<name>A0A3A3GPP3_PANTH</name>